<dbReference type="eggNOG" id="ENOG5033BWN">
    <property type="taxonomic scope" value="Bacteria"/>
</dbReference>
<protein>
    <recommendedName>
        <fullName evidence="3">Phage protein</fullName>
    </recommendedName>
</protein>
<dbReference type="EMBL" id="JRNT01000007">
    <property type="protein sequence ID" value="KGF47766.1"/>
    <property type="molecule type" value="Genomic_DNA"/>
</dbReference>
<accession>A0A096AM98</accession>
<evidence type="ECO:0000313" key="1">
    <source>
        <dbReference type="EMBL" id="KGF47766.1"/>
    </source>
</evidence>
<gene>
    <name evidence="1" type="ORF">HMPREF0872_03440</name>
</gene>
<evidence type="ECO:0008006" key="3">
    <source>
        <dbReference type="Google" id="ProtNLM"/>
    </source>
</evidence>
<sequence>MSNLQVKAIEAARKVLLEMGYKFEELEFMYVVWFCKTLQNWKALVSGTGIDEYVEVTHNGDRDETYVDVYCKTKNVCIKDN</sequence>
<keyword evidence="2" id="KW-1185">Reference proteome</keyword>
<dbReference type="InterPro" id="IPR046242">
    <property type="entry name" value="DUF6275"/>
</dbReference>
<dbReference type="Pfam" id="PF19791">
    <property type="entry name" value="DUF6275"/>
    <property type="match status" value="1"/>
</dbReference>
<proteinExistence type="predicted"/>
<reference evidence="1 2" key="1">
    <citation type="submission" date="2014-07" db="EMBL/GenBank/DDBJ databases">
        <authorList>
            <person name="McCorrison J."/>
            <person name="Sanka R."/>
            <person name="Torralba M."/>
            <person name="Gillis M."/>
            <person name="Haft D.H."/>
            <person name="Methe B."/>
            <person name="Sutton G."/>
            <person name="Nelson K.E."/>
        </authorList>
    </citation>
    <scope>NUCLEOTIDE SEQUENCE [LARGE SCALE GENOMIC DNA]</scope>
    <source>
        <strain evidence="1 2">DNF00314</strain>
    </source>
</reference>
<dbReference type="AlphaFoldDB" id="A0A096AM98"/>
<evidence type="ECO:0000313" key="2">
    <source>
        <dbReference type="Proteomes" id="UP000029628"/>
    </source>
</evidence>
<dbReference type="RefSeq" id="WP_038151821.1">
    <property type="nucleotide sequence ID" value="NZ_JRNT01000007.1"/>
</dbReference>
<comment type="caution">
    <text evidence="1">The sequence shown here is derived from an EMBL/GenBank/DDBJ whole genome shotgun (WGS) entry which is preliminary data.</text>
</comment>
<dbReference type="Proteomes" id="UP000029628">
    <property type="component" value="Unassembled WGS sequence"/>
</dbReference>
<name>A0A096AM98_9FIRM</name>
<organism evidence="1 2">
    <name type="scientific">Veillonella montpellierensis DNF00314</name>
    <dbReference type="NCBI Taxonomy" id="1401067"/>
    <lineage>
        <taxon>Bacteria</taxon>
        <taxon>Bacillati</taxon>
        <taxon>Bacillota</taxon>
        <taxon>Negativicutes</taxon>
        <taxon>Veillonellales</taxon>
        <taxon>Veillonellaceae</taxon>
        <taxon>Veillonella</taxon>
    </lineage>
</organism>